<dbReference type="Gene3D" id="2.170.260.10">
    <property type="entry name" value="paz domain"/>
    <property type="match status" value="1"/>
</dbReference>
<dbReference type="Gene3D" id="3.30.420.10">
    <property type="entry name" value="Ribonuclease H-like superfamily/Ribonuclease H"/>
    <property type="match status" value="1"/>
</dbReference>
<dbReference type="PROSITE" id="PS50822">
    <property type="entry name" value="PIWI"/>
    <property type="match status" value="1"/>
</dbReference>
<dbReference type="InterPro" id="IPR003165">
    <property type="entry name" value="Piwi"/>
</dbReference>
<keyword evidence="5" id="KW-1185">Reference proteome</keyword>
<dbReference type="InterPro" id="IPR036085">
    <property type="entry name" value="PAZ_dom_sf"/>
</dbReference>
<dbReference type="Proteomes" id="UP001437256">
    <property type="component" value="Unassembled WGS sequence"/>
</dbReference>
<dbReference type="InterPro" id="IPR036397">
    <property type="entry name" value="RNaseH_sf"/>
</dbReference>
<dbReference type="CDD" id="cd04657">
    <property type="entry name" value="Piwi_ago-like"/>
    <property type="match status" value="1"/>
</dbReference>
<feature type="domain" description="Piwi" evidence="3">
    <location>
        <begin position="633"/>
        <end position="964"/>
    </location>
</feature>
<organism evidence="4 5">
    <name type="scientific">Marasmius tenuissimus</name>
    <dbReference type="NCBI Taxonomy" id="585030"/>
    <lineage>
        <taxon>Eukaryota</taxon>
        <taxon>Fungi</taxon>
        <taxon>Dikarya</taxon>
        <taxon>Basidiomycota</taxon>
        <taxon>Agaricomycotina</taxon>
        <taxon>Agaricomycetes</taxon>
        <taxon>Agaricomycetidae</taxon>
        <taxon>Agaricales</taxon>
        <taxon>Marasmiineae</taxon>
        <taxon>Marasmiaceae</taxon>
        <taxon>Marasmius</taxon>
    </lineage>
</organism>
<dbReference type="Pfam" id="PF16488">
    <property type="entry name" value="ArgoL2"/>
    <property type="match status" value="1"/>
</dbReference>
<dbReference type="Pfam" id="PF02170">
    <property type="entry name" value="PAZ"/>
    <property type="match status" value="1"/>
</dbReference>
<proteinExistence type="predicted"/>
<dbReference type="CDD" id="cd02846">
    <property type="entry name" value="PAZ_argonaute_like"/>
    <property type="match status" value="1"/>
</dbReference>
<dbReference type="InterPro" id="IPR045246">
    <property type="entry name" value="Piwi_ago-like"/>
</dbReference>
<dbReference type="InterPro" id="IPR014811">
    <property type="entry name" value="ArgoL1"/>
</dbReference>
<evidence type="ECO:0000259" key="2">
    <source>
        <dbReference type="PROSITE" id="PS50821"/>
    </source>
</evidence>
<feature type="compositionally biased region" description="Low complexity" evidence="1">
    <location>
        <begin position="8"/>
        <end position="20"/>
    </location>
</feature>
<dbReference type="InterPro" id="IPR032474">
    <property type="entry name" value="Argonaute_N"/>
</dbReference>
<dbReference type="Pfam" id="PF08699">
    <property type="entry name" value="ArgoL1"/>
    <property type="match status" value="1"/>
</dbReference>
<dbReference type="SMART" id="SM01163">
    <property type="entry name" value="DUF1785"/>
    <property type="match status" value="1"/>
</dbReference>
<reference evidence="4 5" key="1">
    <citation type="submission" date="2024-05" db="EMBL/GenBank/DDBJ databases">
        <title>A draft genome resource for the thread blight pathogen Marasmius tenuissimus strain MS-2.</title>
        <authorList>
            <person name="Yulfo-Soto G.E."/>
            <person name="Baruah I.K."/>
            <person name="Amoako-Attah I."/>
            <person name="Bukari Y."/>
            <person name="Meinhardt L.W."/>
            <person name="Bailey B.A."/>
            <person name="Cohen S.P."/>
        </authorList>
    </citation>
    <scope>NUCLEOTIDE SEQUENCE [LARGE SCALE GENOMIC DNA]</scope>
    <source>
        <strain evidence="4 5">MS-2</strain>
    </source>
</reference>
<feature type="compositionally biased region" description="Gly residues" evidence="1">
    <location>
        <begin position="51"/>
        <end position="78"/>
    </location>
</feature>
<dbReference type="SMART" id="SM00950">
    <property type="entry name" value="Piwi"/>
    <property type="match status" value="1"/>
</dbReference>
<evidence type="ECO:0000259" key="3">
    <source>
        <dbReference type="PROSITE" id="PS50822"/>
    </source>
</evidence>
<feature type="domain" description="PAZ" evidence="2">
    <location>
        <begin position="362"/>
        <end position="450"/>
    </location>
</feature>
<evidence type="ECO:0000313" key="4">
    <source>
        <dbReference type="EMBL" id="KAL0069478.1"/>
    </source>
</evidence>
<accession>A0ABR3A739</accession>
<dbReference type="Pfam" id="PF16486">
    <property type="entry name" value="ArgoN"/>
    <property type="match status" value="1"/>
</dbReference>
<name>A0ABR3A739_9AGAR</name>
<dbReference type="EMBL" id="JBBXMP010000012">
    <property type="protein sequence ID" value="KAL0069478.1"/>
    <property type="molecule type" value="Genomic_DNA"/>
</dbReference>
<dbReference type="InterPro" id="IPR032472">
    <property type="entry name" value="ArgoL2"/>
</dbReference>
<dbReference type="SUPFAM" id="SSF101690">
    <property type="entry name" value="PAZ domain"/>
    <property type="match status" value="1"/>
</dbReference>
<evidence type="ECO:0000313" key="5">
    <source>
        <dbReference type="Proteomes" id="UP001437256"/>
    </source>
</evidence>
<evidence type="ECO:0000256" key="1">
    <source>
        <dbReference type="SAM" id="MobiDB-lite"/>
    </source>
</evidence>
<dbReference type="SUPFAM" id="SSF53098">
    <property type="entry name" value="Ribonuclease H-like"/>
    <property type="match status" value="1"/>
</dbReference>
<dbReference type="Pfam" id="PF02171">
    <property type="entry name" value="Piwi"/>
    <property type="match status" value="2"/>
</dbReference>
<gene>
    <name evidence="4" type="ORF">AAF712_003513</name>
</gene>
<feature type="region of interest" description="Disordered" evidence="1">
    <location>
        <begin position="1"/>
        <end position="86"/>
    </location>
</feature>
<comment type="caution">
    <text evidence="4">The sequence shown here is derived from an EMBL/GenBank/DDBJ whole genome shotgun (WGS) entry which is preliminary data.</text>
</comment>
<dbReference type="Pfam" id="PF16487">
    <property type="entry name" value="ArgoMid"/>
    <property type="match status" value="1"/>
</dbReference>
<dbReference type="PANTHER" id="PTHR22891">
    <property type="entry name" value="EUKARYOTIC TRANSLATION INITIATION FACTOR 2C"/>
    <property type="match status" value="1"/>
</dbReference>
<dbReference type="PROSITE" id="PS50821">
    <property type="entry name" value="PAZ"/>
    <property type="match status" value="1"/>
</dbReference>
<dbReference type="InterPro" id="IPR012337">
    <property type="entry name" value="RNaseH-like_sf"/>
</dbReference>
<dbReference type="InterPro" id="IPR003100">
    <property type="entry name" value="PAZ_dom"/>
</dbReference>
<sequence>MPPRQSRGGSSRNQPPSQSSAPPPSAPASPATSSGSGRGRGRGRGGPAPAQGGGGAWGARGGGRGRGGPPQGGRGGQPPGNAPQAATPRLVVDPVAPSASTTTVGVKRPANGFGSAGRKLEVFVNATEISTPTEQLYHYDVAITGPSGKTDSFPARFTQQLVKQLQCDTARAVFEPAGVYDGRKNLYIAHALDLSGGHTQTFSVPIASAAPPTTSAPPRPPAVYSIKITKAAEINPEVLSRFVKGQQSQDESVLTALMAMNVAIRQDPINRGYAFNTRSFFPLAGNNMLSAPTMGIQFGRGYFQSIRPAIGKTILNVDITTGMFYQAGPLLRLCLSYISPPPGRSTVNPNDPMRLAPSRGFPDRERVRLQRFISGIRVKVTTGTQKIISIAKLTILSAADLEFSLRDGTRTSVARYFQRTYNRRLQYPDVICAQTTSGAAVPLELLEVLPGQIARKQMPPEVTKAMVEFSQLRPEERMRQIRQGVDLLAHGQSEYVRSFGMVPSPTFPIGINARVINPPRLQYGPRSDGRDKRLQTVDPRNGSWNLRDITFIKPQPINRWCIIVFESPNRFPLPAVQSMATEMRTQLQNVGMRVAEADPVIYHANPQRGVSAELKVAGGQCARKNGQNLGPDLLVVVLPDASNTDIYRAVKHFGDVEMGVATQCLQLSKCRRAKQQYWANVALKVNPKLGGINHKPDSQHAGELNDPQRPTIIMGADVMHPAPGSTLPSYTAVVGNVDSDAAKYIAESRVQTSRLEIIEDLAEMVGNILGKYMDYRKNVEKKANAQPVRLLFFRDGVDEGQYQKVKDLGTPFLFVPLDMAFMFIPFVELDIIRKTCKALNINPKITFIIVAKRHHFRFFPKDPNDIPRQADKSGNCPSGTVIDTEITHPLEFDFYLQSHGGLLGTSRSAHYHVLSDDNAFSADALQSLCFGLCHVFARSTRTISIPTPVAYADLVCSRAPNHYQSTSAMSEIESTATGGRETTLERMKQDFKPVHRNQAIRTYFT</sequence>
<protein>
    <recommendedName>
        <fullName evidence="6">Argonaute-like protein</fullName>
    </recommendedName>
</protein>
<dbReference type="InterPro" id="IPR032473">
    <property type="entry name" value="Argonaute_Mid_dom"/>
</dbReference>
<evidence type="ECO:0008006" key="6">
    <source>
        <dbReference type="Google" id="ProtNLM"/>
    </source>
</evidence>
<dbReference type="Gene3D" id="3.40.50.2300">
    <property type="match status" value="1"/>
</dbReference>